<dbReference type="Proteomes" id="UP000095200">
    <property type="component" value="Unassembled WGS sequence"/>
</dbReference>
<protein>
    <recommendedName>
        <fullName evidence="3">Tryptophan synthase beta chain-like PALP domain-containing protein</fullName>
    </recommendedName>
</protein>
<evidence type="ECO:0000313" key="4">
    <source>
        <dbReference type="EMBL" id="GAU07804.1"/>
    </source>
</evidence>
<evidence type="ECO:0000259" key="3">
    <source>
        <dbReference type="Pfam" id="PF00291"/>
    </source>
</evidence>
<dbReference type="Gene3D" id="3.40.50.1100">
    <property type="match status" value="1"/>
</dbReference>
<evidence type="ECO:0000256" key="1">
    <source>
        <dbReference type="ARBA" id="ARBA00001933"/>
    </source>
</evidence>
<dbReference type="AlphaFoldDB" id="A0A194AGA0"/>
<dbReference type="Pfam" id="PF00291">
    <property type="entry name" value="PALP"/>
    <property type="match status" value="1"/>
</dbReference>
<dbReference type="STRING" id="1592317.DPF_0503"/>
<reference evidence="5" key="1">
    <citation type="submission" date="2016-06" db="EMBL/GenBank/DDBJ databases">
        <title>Draft genome sequence of Desulfoplanes formicivorans strain Pf12B.</title>
        <authorList>
            <person name="Watanabe M."/>
            <person name="Kojima H."/>
            <person name="Fukui M."/>
        </authorList>
    </citation>
    <scope>NUCLEOTIDE SEQUENCE [LARGE SCALE GENOMIC DNA]</scope>
    <source>
        <strain evidence="5">Pf12B</strain>
    </source>
</reference>
<gene>
    <name evidence="4" type="ORF">DPF_0503</name>
</gene>
<proteinExistence type="predicted"/>
<keyword evidence="2" id="KW-0663">Pyridoxal phosphate</keyword>
<dbReference type="EMBL" id="BDFE01000007">
    <property type="protein sequence ID" value="GAU07804.1"/>
    <property type="molecule type" value="Genomic_DNA"/>
</dbReference>
<feature type="domain" description="Tryptophan synthase beta chain-like PALP" evidence="3">
    <location>
        <begin position="7"/>
        <end position="131"/>
    </location>
</feature>
<comment type="caution">
    <text evidence="4">The sequence shown here is derived from an EMBL/GenBank/DDBJ whole genome shotgun (WGS) entry which is preliminary data.</text>
</comment>
<dbReference type="SUPFAM" id="SSF53686">
    <property type="entry name" value="Tryptophan synthase beta subunit-like PLP-dependent enzymes"/>
    <property type="match status" value="1"/>
</dbReference>
<dbReference type="InterPro" id="IPR036052">
    <property type="entry name" value="TrpB-like_PALP_sf"/>
</dbReference>
<accession>A0A194AGA0</accession>
<dbReference type="InterPro" id="IPR001926">
    <property type="entry name" value="TrpB-like_PALP"/>
</dbReference>
<evidence type="ECO:0000256" key="2">
    <source>
        <dbReference type="ARBA" id="ARBA00022898"/>
    </source>
</evidence>
<keyword evidence="5" id="KW-1185">Reference proteome</keyword>
<organism evidence="4 5">
    <name type="scientific">Desulfoplanes formicivorans</name>
    <dbReference type="NCBI Taxonomy" id="1592317"/>
    <lineage>
        <taxon>Bacteria</taxon>
        <taxon>Pseudomonadati</taxon>
        <taxon>Thermodesulfobacteriota</taxon>
        <taxon>Desulfovibrionia</taxon>
        <taxon>Desulfovibrionales</taxon>
        <taxon>Desulfoplanaceae</taxon>
        <taxon>Desulfoplanes</taxon>
    </lineage>
</organism>
<evidence type="ECO:0000313" key="5">
    <source>
        <dbReference type="Proteomes" id="UP000095200"/>
    </source>
</evidence>
<name>A0A194AGA0_9BACT</name>
<sequence>MGAQIGFSELTRLGIIDAMPKLIAVQAAGCAPLAAAFRAGKNQAQPITTASTLAEGIAIAKPERGEQILQAVRDTGGTFFTVEEEEILTAFKDMGRKGYCIEPTSAAVIAGTARYVTQCPSNEVVVTAFTGHGLKAGDKLHKLATG</sequence>
<comment type="cofactor">
    <cofactor evidence="1">
        <name>pyridoxal 5'-phosphate</name>
        <dbReference type="ChEBI" id="CHEBI:597326"/>
    </cofactor>
</comment>